<name>A0A3B0P2M8_9BACT</name>
<organism evidence="1 2">
    <name type="scientific">Metamycoplasma alkalescens</name>
    <dbReference type="NCBI Taxonomy" id="45363"/>
    <lineage>
        <taxon>Bacteria</taxon>
        <taxon>Bacillati</taxon>
        <taxon>Mycoplasmatota</taxon>
        <taxon>Mycoplasmoidales</taxon>
        <taxon>Metamycoplasmataceae</taxon>
        <taxon>Metamycoplasma</taxon>
    </lineage>
</organism>
<gene>
    <name evidence="1" type="ORF">NCTC10135_01061</name>
</gene>
<evidence type="ECO:0000313" key="1">
    <source>
        <dbReference type="EMBL" id="SYV90537.1"/>
    </source>
</evidence>
<sequence>MSYCYYIAGFLGIFKIKNDSLKSKVFNNMSESLLKEIEKQKEFW</sequence>
<dbReference type="KEGG" id="mala:NCTC10135_01061"/>
<protein>
    <submittedName>
        <fullName evidence="1">Uncharacterized protein</fullName>
    </submittedName>
</protein>
<accession>A0A3B0P2M8</accession>
<reference evidence="2" key="1">
    <citation type="submission" date="2018-06" db="EMBL/GenBank/DDBJ databases">
        <authorList>
            <consortium name="Pathogen Informatics"/>
        </authorList>
    </citation>
    <scope>NUCLEOTIDE SEQUENCE [LARGE SCALE GENOMIC DNA]</scope>
    <source>
        <strain evidence="2">NCTC10135</strain>
    </source>
</reference>
<dbReference type="EMBL" id="LS991949">
    <property type="protein sequence ID" value="SYV90537.1"/>
    <property type="molecule type" value="Genomic_DNA"/>
</dbReference>
<evidence type="ECO:0000313" key="2">
    <source>
        <dbReference type="Proteomes" id="UP000259864"/>
    </source>
</evidence>
<proteinExistence type="predicted"/>
<dbReference type="Proteomes" id="UP000259864">
    <property type="component" value="Chromosome 1"/>
</dbReference>
<dbReference type="AlphaFoldDB" id="A0A3B0P2M8"/>
<feature type="non-terminal residue" evidence="1">
    <location>
        <position position="44"/>
    </location>
</feature>